<evidence type="ECO:0000313" key="3">
    <source>
        <dbReference type="Proteomes" id="UP000273105"/>
    </source>
</evidence>
<name>A0ABX9U5E5_9GAMM</name>
<keyword evidence="3" id="KW-1185">Reference proteome</keyword>
<keyword evidence="1" id="KW-0812">Transmembrane</keyword>
<organism evidence="2 3">
    <name type="scientific">Acinetobacter cumulans</name>
    <dbReference type="NCBI Taxonomy" id="2136182"/>
    <lineage>
        <taxon>Bacteria</taxon>
        <taxon>Pseudomonadati</taxon>
        <taxon>Pseudomonadota</taxon>
        <taxon>Gammaproteobacteria</taxon>
        <taxon>Moraxellales</taxon>
        <taxon>Moraxellaceae</taxon>
        <taxon>Acinetobacter</taxon>
    </lineage>
</organism>
<comment type="caution">
    <text evidence="2">The sequence shown here is derived from an EMBL/GenBank/DDBJ whole genome shotgun (WGS) entry which is preliminary data.</text>
</comment>
<sequence length="80" mass="8791">MMGKCISCRKGFNGRNGNGYMPCSCNKEATPEFVPPPSLIALDDSEFKIIHPWFYHAAIYFVLGLIVGIVGCLYATGYVP</sequence>
<evidence type="ECO:0000313" key="2">
    <source>
        <dbReference type="EMBL" id="RLL42987.1"/>
    </source>
</evidence>
<feature type="transmembrane region" description="Helical" evidence="1">
    <location>
        <begin position="53"/>
        <end position="76"/>
    </location>
</feature>
<gene>
    <name evidence="2" type="ORF">D9K79_11510</name>
</gene>
<proteinExistence type="predicted"/>
<accession>A0ABX9U5E5</accession>
<reference evidence="2 3" key="1">
    <citation type="submission" date="2018-09" db="EMBL/GenBank/DDBJ databases">
        <title>The draft genome of Acinetobacter sp. strains.</title>
        <authorList>
            <person name="Qin J."/>
            <person name="Feng Y."/>
            <person name="Zong Z."/>
        </authorList>
    </citation>
    <scope>NUCLEOTIDE SEQUENCE [LARGE SCALE GENOMIC DNA]</scope>
    <source>
        <strain evidence="2 3">WCHAc060001</strain>
    </source>
</reference>
<keyword evidence="1" id="KW-1133">Transmembrane helix</keyword>
<protein>
    <submittedName>
        <fullName evidence="2">Uncharacterized protein</fullName>
    </submittedName>
</protein>
<evidence type="ECO:0000256" key="1">
    <source>
        <dbReference type="SAM" id="Phobius"/>
    </source>
</evidence>
<dbReference type="Proteomes" id="UP000273105">
    <property type="component" value="Unassembled WGS sequence"/>
</dbReference>
<keyword evidence="1" id="KW-0472">Membrane</keyword>
<dbReference type="EMBL" id="RCHE01000027">
    <property type="protein sequence ID" value="RLL42987.1"/>
    <property type="molecule type" value="Genomic_DNA"/>
</dbReference>